<reference evidence="3" key="5">
    <citation type="submission" date="2018-04" db="UniProtKB">
        <authorList>
            <consortium name="EnsemblFungi"/>
        </authorList>
    </citation>
    <scope>IDENTIFICATION</scope>
    <source>
        <strain evidence="3">R3-111a-1</strain>
    </source>
</reference>
<proteinExistence type="predicted"/>
<dbReference type="EMBL" id="GL385396">
    <property type="protein sequence ID" value="EJT78113.1"/>
    <property type="molecule type" value="Genomic_DNA"/>
</dbReference>
<reference evidence="2" key="2">
    <citation type="submission" date="2010-07" db="EMBL/GenBank/DDBJ databases">
        <authorList>
            <consortium name="The Broad Institute Genome Sequencing Platform"/>
            <consortium name="Broad Institute Genome Sequencing Center for Infectious Disease"/>
            <person name="Ma L.-J."/>
            <person name="Dead R."/>
            <person name="Young S."/>
            <person name="Zeng Q."/>
            <person name="Koehrsen M."/>
            <person name="Alvarado L."/>
            <person name="Berlin A."/>
            <person name="Chapman S.B."/>
            <person name="Chen Z."/>
            <person name="Freedman E."/>
            <person name="Gellesch M."/>
            <person name="Goldberg J."/>
            <person name="Griggs A."/>
            <person name="Gujja S."/>
            <person name="Heilman E.R."/>
            <person name="Heiman D."/>
            <person name="Hepburn T."/>
            <person name="Howarth C."/>
            <person name="Jen D."/>
            <person name="Larson L."/>
            <person name="Mehta T."/>
            <person name="Neiman D."/>
            <person name="Pearson M."/>
            <person name="Roberts A."/>
            <person name="Saif S."/>
            <person name="Shea T."/>
            <person name="Shenoy N."/>
            <person name="Sisk P."/>
            <person name="Stolte C."/>
            <person name="Sykes S."/>
            <person name="Walk T."/>
            <person name="White J."/>
            <person name="Yandava C."/>
            <person name="Haas B."/>
            <person name="Nusbaum C."/>
            <person name="Birren B."/>
        </authorList>
    </citation>
    <scope>NUCLEOTIDE SEQUENCE</scope>
    <source>
        <strain evidence="2">R3-111a-1</strain>
    </source>
</reference>
<dbReference type="Proteomes" id="UP000006039">
    <property type="component" value="Unassembled WGS sequence"/>
</dbReference>
<feature type="region of interest" description="Disordered" evidence="1">
    <location>
        <begin position="1"/>
        <end position="71"/>
    </location>
</feature>
<feature type="compositionally biased region" description="Basic and acidic residues" evidence="1">
    <location>
        <begin position="36"/>
        <end position="48"/>
    </location>
</feature>
<organism evidence="2">
    <name type="scientific">Gaeumannomyces tritici (strain R3-111a-1)</name>
    <name type="common">Wheat and barley take-all root rot fungus</name>
    <name type="synonym">Gaeumannomyces graminis var. tritici</name>
    <dbReference type="NCBI Taxonomy" id="644352"/>
    <lineage>
        <taxon>Eukaryota</taxon>
        <taxon>Fungi</taxon>
        <taxon>Dikarya</taxon>
        <taxon>Ascomycota</taxon>
        <taxon>Pezizomycotina</taxon>
        <taxon>Sordariomycetes</taxon>
        <taxon>Sordariomycetidae</taxon>
        <taxon>Magnaporthales</taxon>
        <taxon>Magnaporthaceae</taxon>
        <taxon>Gaeumannomyces</taxon>
    </lineage>
</organism>
<dbReference type="RefSeq" id="XP_009219258.1">
    <property type="nucleotide sequence ID" value="XM_009220994.1"/>
</dbReference>
<evidence type="ECO:0000313" key="3">
    <source>
        <dbReference type="EnsemblFungi" id="EJT78113"/>
    </source>
</evidence>
<keyword evidence="4" id="KW-1185">Reference proteome</keyword>
<dbReference type="EnsemblFungi" id="EJT78113">
    <property type="protein sequence ID" value="EJT78113"/>
    <property type="gene ID" value="GGTG_03216"/>
</dbReference>
<reference evidence="2" key="3">
    <citation type="submission" date="2010-09" db="EMBL/GenBank/DDBJ databases">
        <title>Annotation of Gaeumannomyces graminis var. tritici R3-111a-1.</title>
        <authorList>
            <consortium name="The Broad Institute Genome Sequencing Platform"/>
            <person name="Ma L.-J."/>
            <person name="Dead R."/>
            <person name="Young S.K."/>
            <person name="Zeng Q."/>
            <person name="Gargeya S."/>
            <person name="Fitzgerald M."/>
            <person name="Haas B."/>
            <person name="Abouelleil A."/>
            <person name="Alvarado L."/>
            <person name="Arachchi H.M."/>
            <person name="Berlin A."/>
            <person name="Brown A."/>
            <person name="Chapman S.B."/>
            <person name="Chen Z."/>
            <person name="Dunbar C."/>
            <person name="Freedman E."/>
            <person name="Gearin G."/>
            <person name="Gellesch M."/>
            <person name="Goldberg J."/>
            <person name="Griggs A."/>
            <person name="Gujja S."/>
            <person name="Heiman D."/>
            <person name="Howarth C."/>
            <person name="Larson L."/>
            <person name="Lui A."/>
            <person name="MacDonald P.J.P."/>
            <person name="Mehta T."/>
            <person name="Montmayeur A."/>
            <person name="Murphy C."/>
            <person name="Neiman D."/>
            <person name="Pearson M."/>
            <person name="Priest M."/>
            <person name="Roberts A."/>
            <person name="Saif S."/>
            <person name="Shea T."/>
            <person name="Shenoy N."/>
            <person name="Sisk P."/>
            <person name="Stolte C."/>
            <person name="Sykes S."/>
            <person name="Yandava C."/>
            <person name="Wortman J."/>
            <person name="Nusbaum C."/>
            <person name="Birren B."/>
        </authorList>
    </citation>
    <scope>NUCLEOTIDE SEQUENCE</scope>
    <source>
        <strain evidence="2">R3-111a-1</strain>
    </source>
</reference>
<dbReference type="AlphaFoldDB" id="J3NPK8"/>
<evidence type="ECO:0000313" key="4">
    <source>
        <dbReference type="Proteomes" id="UP000006039"/>
    </source>
</evidence>
<dbReference type="VEuPathDB" id="FungiDB:GGTG_03216"/>
<reference evidence="4" key="1">
    <citation type="submission" date="2010-07" db="EMBL/GenBank/DDBJ databases">
        <title>The genome sequence of Gaeumannomyces graminis var. tritici strain R3-111a-1.</title>
        <authorList>
            <consortium name="The Broad Institute Genome Sequencing Platform"/>
            <person name="Ma L.-J."/>
            <person name="Dead R."/>
            <person name="Young S."/>
            <person name="Zeng Q."/>
            <person name="Koehrsen M."/>
            <person name="Alvarado L."/>
            <person name="Berlin A."/>
            <person name="Chapman S.B."/>
            <person name="Chen Z."/>
            <person name="Freedman E."/>
            <person name="Gellesch M."/>
            <person name="Goldberg J."/>
            <person name="Griggs A."/>
            <person name="Gujja S."/>
            <person name="Heilman E.R."/>
            <person name="Heiman D."/>
            <person name="Hepburn T."/>
            <person name="Howarth C."/>
            <person name="Jen D."/>
            <person name="Larson L."/>
            <person name="Mehta T."/>
            <person name="Neiman D."/>
            <person name="Pearson M."/>
            <person name="Roberts A."/>
            <person name="Saif S."/>
            <person name="Shea T."/>
            <person name="Shenoy N."/>
            <person name="Sisk P."/>
            <person name="Stolte C."/>
            <person name="Sykes S."/>
            <person name="Walk T."/>
            <person name="White J."/>
            <person name="Yandava C."/>
            <person name="Haas B."/>
            <person name="Nusbaum C."/>
            <person name="Birren B."/>
        </authorList>
    </citation>
    <scope>NUCLEOTIDE SEQUENCE [LARGE SCALE GENOMIC DNA]</scope>
    <source>
        <strain evidence="4">R3-111a-1</strain>
    </source>
</reference>
<gene>
    <name evidence="3" type="primary">20343674</name>
    <name evidence="2" type="ORF">GGTG_03216</name>
</gene>
<dbReference type="GeneID" id="20343674"/>
<protein>
    <submittedName>
        <fullName evidence="2 3">Uncharacterized protein</fullName>
    </submittedName>
</protein>
<evidence type="ECO:0000256" key="1">
    <source>
        <dbReference type="SAM" id="MobiDB-lite"/>
    </source>
</evidence>
<name>J3NPK8_GAET3</name>
<evidence type="ECO:0000313" key="2">
    <source>
        <dbReference type="EMBL" id="EJT78113.1"/>
    </source>
</evidence>
<dbReference type="HOGENOM" id="CLU_2558404_0_0_1"/>
<accession>J3NPK8</accession>
<reference evidence="3" key="4">
    <citation type="journal article" date="2015" name="G3 (Bethesda)">
        <title>Genome sequences of three phytopathogenic species of the Magnaporthaceae family of fungi.</title>
        <authorList>
            <person name="Okagaki L.H."/>
            <person name="Nunes C.C."/>
            <person name="Sailsbery J."/>
            <person name="Clay B."/>
            <person name="Brown D."/>
            <person name="John T."/>
            <person name="Oh Y."/>
            <person name="Young N."/>
            <person name="Fitzgerald M."/>
            <person name="Haas B.J."/>
            <person name="Zeng Q."/>
            <person name="Young S."/>
            <person name="Adiconis X."/>
            <person name="Fan L."/>
            <person name="Levin J.Z."/>
            <person name="Mitchell T.K."/>
            <person name="Okubara P.A."/>
            <person name="Farman M.L."/>
            <person name="Kohn L.M."/>
            <person name="Birren B."/>
            <person name="Ma L.-J."/>
            <person name="Dean R.A."/>
        </authorList>
    </citation>
    <scope>NUCLEOTIDE SEQUENCE</scope>
    <source>
        <strain evidence="3">R3-111a-1</strain>
    </source>
</reference>
<sequence length="82" mass="8380">MGNQGRAGITLGTTRCTALRGPHATAGRGCAGAKGSGKETSRAGSHPEHKSRKEHRFAGDDASQELDRPVTLVAAPMDAAAL</sequence>